<name>A0A840Y7P3_9SPHN</name>
<evidence type="ECO:0000259" key="6">
    <source>
        <dbReference type="PROSITE" id="PS50249"/>
    </source>
</evidence>
<keyword evidence="1" id="KW-0645">Protease</keyword>
<dbReference type="Proteomes" id="UP000527143">
    <property type="component" value="Unassembled WGS sequence"/>
</dbReference>
<sequence>MLEAIRRESAIVAPEEGCGLLFGDADAILGWTPARNVAAEPERRFEIDPAALFAAIRAERAGGQPLAGYWHSHPSGDPTPSRTDAAMAAPDGKLWLILGGEFRLWRAGTSGLHGRFAEVGIEIG</sequence>
<dbReference type="RefSeq" id="WP_343056785.1">
    <property type="nucleotide sequence ID" value="NZ_JACIJF010000001.1"/>
</dbReference>
<dbReference type="GO" id="GO:0008235">
    <property type="term" value="F:metalloexopeptidase activity"/>
    <property type="evidence" value="ECO:0007669"/>
    <property type="project" value="TreeGrafter"/>
</dbReference>
<dbReference type="InterPro" id="IPR051929">
    <property type="entry name" value="VirAsm_ModProt"/>
</dbReference>
<dbReference type="GO" id="GO:0000502">
    <property type="term" value="C:proteasome complex"/>
    <property type="evidence" value="ECO:0007669"/>
    <property type="project" value="UniProtKB-KW"/>
</dbReference>
<evidence type="ECO:0000256" key="4">
    <source>
        <dbReference type="ARBA" id="ARBA00022833"/>
    </source>
</evidence>
<dbReference type="Gene3D" id="3.40.140.10">
    <property type="entry name" value="Cytidine Deaminase, domain 2"/>
    <property type="match status" value="1"/>
</dbReference>
<dbReference type="PANTHER" id="PTHR34858">
    <property type="entry name" value="CYSO-CYSTEINE PEPTIDASE"/>
    <property type="match status" value="1"/>
</dbReference>
<evidence type="ECO:0000256" key="2">
    <source>
        <dbReference type="ARBA" id="ARBA00022723"/>
    </source>
</evidence>
<dbReference type="PROSITE" id="PS50249">
    <property type="entry name" value="MPN"/>
    <property type="match status" value="1"/>
</dbReference>
<organism evidence="7 8">
    <name type="scientific">Sphingomonas xinjiangensis</name>
    <dbReference type="NCBI Taxonomy" id="643568"/>
    <lineage>
        <taxon>Bacteria</taxon>
        <taxon>Pseudomonadati</taxon>
        <taxon>Pseudomonadota</taxon>
        <taxon>Alphaproteobacteria</taxon>
        <taxon>Sphingomonadales</taxon>
        <taxon>Sphingomonadaceae</taxon>
        <taxon>Sphingomonas</taxon>
    </lineage>
</organism>
<keyword evidence="4" id="KW-0862">Zinc</keyword>
<comment type="caution">
    <text evidence="7">The sequence shown here is derived from an EMBL/GenBank/DDBJ whole genome shotgun (WGS) entry which is preliminary data.</text>
</comment>
<dbReference type="AlphaFoldDB" id="A0A840Y7P3"/>
<keyword evidence="7" id="KW-0647">Proteasome</keyword>
<keyword evidence="2" id="KW-0479">Metal-binding</keyword>
<dbReference type="EMBL" id="JACIJF010000001">
    <property type="protein sequence ID" value="MBB5708884.1"/>
    <property type="molecule type" value="Genomic_DNA"/>
</dbReference>
<dbReference type="Pfam" id="PF14464">
    <property type="entry name" value="Prok-JAB"/>
    <property type="match status" value="1"/>
</dbReference>
<evidence type="ECO:0000256" key="5">
    <source>
        <dbReference type="ARBA" id="ARBA00023049"/>
    </source>
</evidence>
<reference evidence="7 8" key="1">
    <citation type="submission" date="2020-08" db="EMBL/GenBank/DDBJ databases">
        <title>Genomic Encyclopedia of Type Strains, Phase IV (KMG-IV): sequencing the most valuable type-strain genomes for metagenomic binning, comparative biology and taxonomic classification.</title>
        <authorList>
            <person name="Goeker M."/>
        </authorList>
    </citation>
    <scope>NUCLEOTIDE SEQUENCE [LARGE SCALE GENOMIC DNA]</scope>
    <source>
        <strain evidence="7 8">DSM 26736</strain>
    </source>
</reference>
<keyword evidence="5" id="KW-0482">Metalloprotease</keyword>
<accession>A0A840Y7P3</accession>
<evidence type="ECO:0000256" key="3">
    <source>
        <dbReference type="ARBA" id="ARBA00022801"/>
    </source>
</evidence>
<evidence type="ECO:0000256" key="1">
    <source>
        <dbReference type="ARBA" id="ARBA00022670"/>
    </source>
</evidence>
<dbReference type="PANTHER" id="PTHR34858:SF1">
    <property type="entry name" value="CYSO-CYSTEINE PEPTIDASE"/>
    <property type="match status" value="1"/>
</dbReference>
<dbReference type="GO" id="GO:0006508">
    <property type="term" value="P:proteolysis"/>
    <property type="evidence" value="ECO:0007669"/>
    <property type="project" value="UniProtKB-KW"/>
</dbReference>
<dbReference type="CDD" id="cd08070">
    <property type="entry name" value="MPN_like"/>
    <property type="match status" value="1"/>
</dbReference>
<dbReference type="InterPro" id="IPR037518">
    <property type="entry name" value="MPN"/>
</dbReference>
<protein>
    <submittedName>
        <fullName evidence="7">Proteasome lid subunit RPN8/RPN11</fullName>
    </submittedName>
</protein>
<keyword evidence="3" id="KW-0378">Hydrolase</keyword>
<evidence type="ECO:0000313" key="7">
    <source>
        <dbReference type="EMBL" id="MBB5708884.1"/>
    </source>
</evidence>
<dbReference type="InterPro" id="IPR028090">
    <property type="entry name" value="JAB_dom_prok"/>
</dbReference>
<feature type="domain" description="MPN" evidence="6">
    <location>
        <begin position="1"/>
        <end position="124"/>
    </location>
</feature>
<gene>
    <name evidence="7" type="ORF">FHT02_000090</name>
</gene>
<proteinExistence type="predicted"/>
<evidence type="ECO:0000313" key="8">
    <source>
        <dbReference type="Proteomes" id="UP000527143"/>
    </source>
</evidence>
<keyword evidence="8" id="KW-1185">Reference proteome</keyword>
<dbReference type="SUPFAM" id="SSF102712">
    <property type="entry name" value="JAB1/MPN domain"/>
    <property type="match status" value="1"/>
</dbReference>
<dbReference type="GO" id="GO:0008270">
    <property type="term" value="F:zinc ion binding"/>
    <property type="evidence" value="ECO:0007669"/>
    <property type="project" value="TreeGrafter"/>
</dbReference>